<dbReference type="PROSITE" id="PS51257">
    <property type="entry name" value="PROKAR_LIPOPROTEIN"/>
    <property type="match status" value="1"/>
</dbReference>
<protein>
    <submittedName>
        <fullName evidence="1">Uncharacterized protein DUF3558</fullName>
    </submittedName>
</protein>
<comment type="caution">
    <text evidence="1">The sequence shown here is derived from an EMBL/GenBank/DDBJ whole genome shotgun (WGS) entry which is preliminary data.</text>
</comment>
<gene>
    <name evidence="1" type="ORF">FNL38_109101</name>
</gene>
<dbReference type="EMBL" id="VNIQ01000009">
    <property type="protein sequence ID" value="TYQ01087.1"/>
    <property type="molecule type" value="Genomic_DNA"/>
</dbReference>
<dbReference type="Pfam" id="PF12079">
    <property type="entry name" value="DUF3558"/>
    <property type="match status" value="1"/>
</dbReference>
<dbReference type="AlphaFoldDB" id="A0A652YIN5"/>
<name>A0A652YIN5_NOCGL</name>
<dbReference type="InterPro" id="IPR024520">
    <property type="entry name" value="DUF3558"/>
</dbReference>
<proteinExistence type="predicted"/>
<evidence type="ECO:0000313" key="1">
    <source>
        <dbReference type="EMBL" id="TYQ01087.1"/>
    </source>
</evidence>
<sequence>MRMSMGGRLLVAGILVWALVGCGSAVEGEAEPLSGQAGLFDPCTDIPDSAIRGVGLDPYTKEVDIEGVEIPGWKICSWKGPWYFVVIFSNMHSLQDIRANTDFTGFHEVEIGQRQGVQYSSAQDQVGASCYFATQVKQGSIWLQISRMGLRPIEEPTCVLMQRYGLELETYWPS</sequence>
<accession>A0A652YIN5</accession>
<reference evidence="1" key="1">
    <citation type="submission" date="2019-07" db="EMBL/GenBank/DDBJ databases">
        <title>Genomic Encyclopedia of Type Strains, Phase IV (KMG-IV): sequencing the most valuable type-strain genomes for metagenomic binning, comparative biology and taxonomic classification.</title>
        <authorList>
            <person name="Goeker M."/>
        </authorList>
    </citation>
    <scope>NUCLEOTIDE SEQUENCE</scope>
    <source>
        <strain evidence="1">DSM 44596</strain>
    </source>
</reference>
<organism evidence="1">
    <name type="scientific">Nocardia globerula</name>
    <dbReference type="NCBI Taxonomy" id="1818"/>
    <lineage>
        <taxon>Bacteria</taxon>
        <taxon>Bacillati</taxon>
        <taxon>Actinomycetota</taxon>
        <taxon>Actinomycetes</taxon>
        <taxon>Mycobacteriales</taxon>
        <taxon>Nocardiaceae</taxon>
        <taxon>Nocardia</taxon>
    </lineage>
</organism>